<comment type="subcellular location">
    <subcellularLocation>
        <location evidence="1">Secreted</location>
    </subcellularLocation>
</comment>
<dbReference type="KEGG" id="hdt:HYPDE_26428"/>
<sequence length="436" mass="43446">MRSNKSAQPPTRHNGTGNSLANVITANAGNNVLDGGAGTDTASYATAMSGVMVSLGLTGAQATGGSGTDTLLNFENLTGSAYNDTLTGSAGVSNVLTGGAGNDTYYVQDTGDIVTEAANGGTDSVFSSVTYTLAANVENLTLTGTANINGTGNALNNILTGNSGTNALAGGAGNDTYIIQNTTDVVSEASSAGTDTVLSSVTYTLGSNVENLTLTGAAAINATGNALANTLNGGSGIDTMIGHGGNDTYYVDNAADVVTEGYQGGSDTVYASVSYTLAAGQEIEFLRGNAGSTGLTLTGNEFNNTIIGNTGADTLNGGLGNDTLTGGSGADSFVFNTALNASTNVDTITDFTRGSDKIKLDNAIFTALGTTQNIALPASAFYIGTAAHDSDDHIIYNSTTGDLMYDPDGTGSAPAVLFAHLSPGLTTLAASDFTIV</sequence>
<dbReference type="Pfam" id="PF00353">
    <property type="entry name" value="HemolysinCabind"/>
    <property type="match status" value="5"/>
</dbReference>
<dbReference type="AlphaFoldDB" id="N0B8V7"/>
<protein>
    <recommendedName>
        <fullName evidence="6">Calcium-binding protein</fullName>
    </recommendedName>
</protein>
<reference evidence="4 5" key="1">
    <citation type="journal article" date="2013" name="Genome Announc.">
        <title>Genome sequences for three denitrifying bacterial strains isolated from a uranium- and nitrate-contaminated subsurface environment.</title>
        <authorList>
            <person name="Venkatramanan R."/>
            <person name="Prakash O."/>
            <person name="Woyke T."/>
            <person name="Chain P."/>
            <person name="Goodwin L.A."/>
            <person name="Watson D."/>
            <person name="Brooks S."/>
            <person name="Kostka J.E."/>
            <person name="Green S.J."/>
        </authorList>
    </citation>
    <scope>NUCLEOTIDE SEQUENCE [LARGE SCALE GENOMIC DNA]</scope>
    <source>
        <strain evidence="4 5">1NES1</strain>
    </source>
</reference>
<dbReference type="InterPro" id="IPR011049">
    <property type="entry name" value="Serralysin-like_metalloprot_C"/>
</dbReference>
<keyword evidence="5" id="KW-1185">Reference proteome</keyword>
<evidence type="ECO:0000313" key="5">
    <source>
        <dbReference type="Proteomes" id="UP000005952"/>
    </source>
</evidence>
<dbReference type="Proteomes" id="UP000005952">
    <property type="component" value="Chromosome"/>
</dbReference>
<dbReference type="PANTHER" id="PTHR38340:SF1">
    <property type="entry name" value="S-LAYER PROTEIN"/>
    <property type="match status" value="1"/>
</dbReference>
<name>N0B8V7_9HYPH</name>
<dbReference type="InterPro" id="IPR001343">
    <property type="entry name" value="Hemolysn_Ca-bd"/>
</dbReference>
<dbReference type="PANTHER" id="PTHR38340">
    <property type="entry name" value="S-LAYER PROTEIN"/>
    <property type="match status" value="1"/>
</dbReference>
<evidence type="ECO:0000256" key="1">
    <source>
        <dbReference type="ARBA" id="ARBA00004613"/>
    </source>
</evidence>
<dbReference type="eggNOG" id="COG2931">
    <property type="taxonomic scope" value="Bacteria"/>
</dbReference>
<evidence type="ECO:0000256" key="3">
    <source>
        <dbReference type="SAM" id="MobiDB-lite"/>
    </source>
</evidence>
<organism evidence="4 5">
    <name type="scientific">Hyphomicrobium denitrificans 1NES1</name>
    <dbReference type="NCBI Taxonomy" id="670307"/>
    <lineage>
        <taxon>Bacteria</taxon>
        <taxon>Pseudomonadati</taxon>
        <taxon>Pseudomonadota</taxon>
        <taxon>Alphaproteobacteria</taxon>
        <taxon>Hyphomicrobiales</taxon>
        <taxon>Hyphomicrobiaceae</taxon>
        <taxon>Hyphomicrobium</taxon>
    </lineage>
</organism>
<keyword evidence="2" id="KW-0964">Secreted</keyword>
<dbReference type="OrthoDB" id="7936308at2"/>
<accession>N0B8V7</accession>
<dbReference type="RefSeq" id="WP_015597003.1">
    <property type="nucleotide sequence ID" value="NC_021172.1"/>
</dbReference>
<dbReference type="GO" id="GO:0005576">
    <property type="term" value="C:extracellular region"/>
    <property type="evidence" value="ECO:0007669"/>
    <property type="project" value="UniProtKB-SubCell"/>
</dbReference>
<proteinExistence type="predicted"/>
<dbReference type="EMBL" id="CP005587">
    <property type="protein sequence ID" value="AGK56966.1"/>
    <property type="molecule type" value="Genomic_DNA"/>
</dbReference>
<dbReference type="InterPro" id="IPR050557">
    <property type="entry name" value="RTX_toxin/Mannuronan_C5-epim"/>
</dbReference>
<evidence type="ECO:0008006" key="6">
    <source>
        <dbReference type="Google" id="ProtNLM"/>
    </source>
</evidence>
<gene>
    <name evidence="4" type="ORF">HYPDE_26428</name>
</gene>
<dbReference type="Gene3D" id="2.150.10.10">
    <property type="entry name" value="Serralysin-like metalloprotease, C-terminal"/>
    <property type="match status" value="3"/>
</dbReference>
<evidence type="ECO:0000313" key="4">
    <source>
        <dbReference type="EMBL" id="AGK56966.1"/>
    </source>
</evidence>
<dbReference type="PRINTS" id="PR00313">
    <property type="entry name" value="CABNDNGRPT"/>
</dbReference>
<feature type="region of interest" description="Disordered" evidence="3">
    <location>
        <begin position="1"/>
        <end position="21"/>
    </location>
</feature>
<dbReference type="InterPro" id="IPR018511">
    <property type="entry name" value="Hemolysin-typ_Ca-bd_CS"/>
</dbReference>
<evidence type="ECO:0000256" key="2">
    <source>
        <dbReference type="ARBA" id="ARBA00022525"/>
    </source>
</evidence>
<dbReference type="PROSITE" id="PS00330">
    <property type="entry name" value="HEMOLYSIN_CALCIUM"/>
    <property type="match status" value="1"/>
</dbReference>
<dbReference type="STRING" id="670307.HYPDE_26428"/>
<dbReference type="GO" id="GO:0005509">
    <property type="term" value="F:calcium ion binding"/>
    <property type="evidence" value="ECO:0007669"/>
    <property type="project" value="InterPro"/>
</dbReference>
<dbReference type="HOGENOM" id="CLU_794259_0_0_5"/>
<dbReference type="SUPFAM" id="SSF51120">
    <property type="entry name" value="beta-Roll"/>
    <property type="match status" value="3"/>
</dbReference>